<accession>A0ABY7FTT2</accession>
<proteinExistence type="predicted"/>
<protein>
    <submittedName>
        <fullName evidence="4">ABTB1-like protein</fullName>
    </submittedName>
</protein>
<dbReference type="CDD" id="cd18296">
    <property type="entry name" value="BTB2_POZ_ABTB1_BPOZ1"/>
    <property type="match status" value="1"/>
</dbReference>
<dbReference type="SMART" id="SM00225">
    <property type="entry name" value="BTB"/>
    <property type="match status" value="1"/>
</dbReference>
<keyword evidence="2" id="KW-0040">ANK repeat</keyword>
<keyword evidence="5" id="KW-1185">Reference proteome</keyword>
<dbReference type="InterPro" id="IPR011333">
    <property type="entry name" value="SKP1/BTB/POZ_sf"/>
</dbReference>
<evidence type="ECO:0000256" key="1">
    <source>
        <dbReference type="ARBA" id="ARBA00022737"/>
    </source>
</evidence>
<organism evidence="4 5">
    <name type="scientific">Mya arenaria</name>
    <name type="common">Soft-shell clam</name>
    <dbReference type="NCBI Taxonomy" id="6604"/>
    <lineage>
        <taxon>Eukaryota</taxon>
        <taxon>Metazoa</taxon>
        <taxon>Spiralia</taxon>
        <taxon>Lophotrochozoa</taxon>
        <taxon>Mollusca</taxon>
        <taxon>Bivalvia</taxon>
        <taxon>Autobranchia</taxon>
        <taxon>Heteroconchia</taxon>
        <taxon>Euheterodonta</taxon>
        <taxon>Imparidentia</taxon>
        <taxon>Neoheterodontei</taxon>
        <taxon>Myida</taxon>
        <taxon>Myoidea</taxon>
        <taxon>Myidae</taxon>
        <taxon>Mya</taxon>
    </lineage>
</organism>
<gene>
    <name evidence="4" type="ORF">MAR_011334</name>
</gene>
<dbReference type="InterPro" id="IPR000210">
    <property type="entry name" value="BTB/POZ_dom"/>
</dbReference>
<evidence type="ECO:0000256" key="2">
    <source>
        <dbReference type="ARBA" id="ARBA00023043"/>
    </source>
</evidence>
<evidence type="ECO:0000259" key="3">
    <source>
        <dbReference type="PROSITE" id="PS50097"/>
    </source>
</evidence>
<keyword evidence="1" id="KW-0677">Repeat</keyword>
<reference evidence="4" key="1">
    <citation type="submission" date="2022-11" db="EMBL/GenBank/DDBJ databases">
        <title>Centuries of genome instability and evolution in soft-shell clam transmissible cancer (bioRxiv).</title>
        <authorList>
            <person name="Hart S.F.M."/>
            <person name="Yonemitsu M.A."/>
            <person name="Giersch R.M."/>
            <person name="Beal B.F."/>
            <person name="Arriagada G."/>
            <person name="Davis B.W."/>
            <person name="Ostrander E.A."/>
            <person name="Goff S.P."/>
            <person name="Metzger M.J."/>
        </authorList>
    </citation>
    <scope>NUCLEOTIDE SEQUENCE</scope>
    <source>
        <strain evidence="4">MELC-2E11</strain>
        <tissue evidence="4">Siphon/mantle</tissue>
    </source>
</reference>
<dbReference type="Pfam" id="PF00651">
    <property type="entry name" value="BTB"/>
    <property type="match status" value="1"/>
</dbReference>
<dbReference type="Proteomes" id="UP001164746">
    <property type="component" value="Chromosome 14"/>
</dbReference>
<evidence type="ECO:0000313" key="5">
    <source>
        <dbReference type="Proteomes" id="UP001164746"/>
    </source>
</evidence>
<feature type="domain" description="BTB" evidence="3">
    <location>
        <begin position="94"/>
        <end position="167"/>
    </location>
</feature>
<dbReference type="Gene3D" id="3.30.710.10">
    <property type="entry name" value="Potassium Channel Kv1.1, Chain A"/>
    <property type="match status" value="1"/>
</dbReference>
<dbReference type="EMBL" id="CP111025">
    <property type="protein sequence ID" value="WAR25630.1"/>
    <property type="molecule type" value="Genomic_DNA"/>
</dbReference>
<name>A0ABY7FTT2_MYAAR</name>
<dbReference type="SUPFAM" id="SSF54695">
    <property type="entry name" value="POZ domain"/>
    <property type="match status" value="1"/>
</dbReference>
<dbReference type="PROSITE" id="PS50097">
    <property type="entry name" value="BTB"/>
    <property type="match status" value="1"/>
</dbReference>
<dbReference type="InterPro" id="IPR044515">
    <property type="entry name" value="ABTB1"/>
</dbReference>
<evidence type="ECO:0000313" key="4">
    <source>
        <dbReference type="EMBL" id="WAR25630.1"/>
    </source>
</evidence>
<dbReference type="PANTHER" id="PTHR46231">
    <property type="entry name" value="ANKYRIN REPEAT AND BTB/POZ DOMAIN-CONTAINING PROTEIN 1"/>
    <property type="match status" value="1"/>
</dbReference>
<sequence>MEIPLQLLDPCVTLARQCRLTKLLVMIEDRLNSNKELEMLKPGLHVTSLLVETQDRWQLQLEFGSLADVALPQELCALGTGELPFEPEFAWMYSDIVFLVENHKFYCHKAFFCGRSDYFKALVRDHFHEGSVSDEELPVIELHNLSSDLTVDNVYDVMCAADLFLLPGLKRYCANAMARFLSINDVVMVLKTARIFNLPRLEDQCAEFMAENLEQVLELQEFEELVKTDAADVKDRDDTDTIDIIDSVRFHVTSCIQTYSEMQEADEQLKLIDDFLLSLGLEC</sequence>
<dbReference type="PANTHER" id="PTHR46231:SF1">
    <property type="entry name" value="ANKYRIN REPEAT AND BTB_POZ DOMAIN-CONTAINING PROTEIN 1"/>
    <property type="match status" value="1"/>
</dbReference>